<evidence type="ECO:0000256" key="11">
    <source>
        <dbReference type="ARBA" id="ARBA00025527"/>
    </source>
</evidence>
<dbReference type="OrthoDB" id="9811476at2"/>
<keyword evidence="8" id="KW-0021">Allosteric enzyme</keyword>
<dbReference type="InterPro" id="IPR036052">
    <property type="entry name" value="TrpB-like_PALP_sf"/>
</dbReference>
<organism evidence="14 15">
    <name type="scientific">Halobacteroides halobius (strain ATCC 35273 / DSM 5150 / MD-1)</name>
    <dbReference type="NCBI Taxonomy" id="748449"/>
    <lineage>
        <taxon>Bacteria</taxon>
        <taxon>Bacillati</taxon>
        <taxon>Bacillota</taxon>
        <taxon>Clostridia</taxon>
        <taxon>Halanaerobiales</taxon>
        <taxon>Halobacteroidaceae</taxon>
        <taxon>Halobacteroides</taxon>
    </lineage>
</organism>
<comment type="function">
    <text evidence="11">Catalyzes the anaerobic formation of alpha-ketobutyrate and ammonia from threonine in a two-step reaction. The first step involved a dehydration of threonine and a production of enamine intermediates (aminocrotonate), which tautomerizes to its imine form (iminobutyrate). Both intermediates are unstable and short-lived. The second step is the nonenzymatic hydrolysis of the enamine/imine intermediates to form 2-ketobutyrate and free ammonia. In the low water environment of the cell, the second step is accelerated by RidA.</text>
</comment>
<name>L0KAQ5_HALHC</name>
<dbReference type="FunFam" id="3.40.50.1100:FF:000007">
    <property type="entry name" value="L-threonine dehydratase catabolic TdcB"/>
    <property type="match status" value="1"/>
</dbReference>
<feature type="domain" description="ACT" evidence="13">
    <location>
        <begin position="328"/>
        <end position="403"/>
    </location>
</feature>
<comment type="catalytic activity">
    <reaction evidence="1">
        <text>L-threonine = 2-oxobutanoate + NH4(+)</text>
        <dbReference type="Rhea" id="RHEA:22108"/>
        <dbReference type="ChEBI" id="CHEBI:16763"/>
        <dbReference type="ChEBI" id="CHEBI:28938"/>
        <dbReference type="ChEBI" id="CHEBI:57926"/>
        <dbReference type="EC" id="4.3.1.19"/>
    </reaction>
</comment>
<dbReference type="InterPro" id="IPR044561">
    <property type="entry name" value="ACT_ThrD-II-like"/>
</dbReference>
<dbReference type="GO" id="GO:0030170">
    <property type="term" value="F:pyridoxal phosphate binding"/>
    <property type="evidence" value="ECO:0007669"/>
    <property type="project" value="InterPro"/>
</dbReference>
<evidence type="ECO:0000256" key="9">
    <source>
        <dbReference type="ARBA" id="ARBA00022898"/>
    </source>
</evidence>
<dbReference type="GO" id="GO:0006565">
    <property type="term" value="P:L-serine catabolic process"/>
    <property type="evidence" value="ECO:0007669"/>
    <property type="project" value="TreeGrafter"/>
</dbReference>
<dbReference type="UniPathway" id="UPA00052">
    <property type="reaction ID" value="UER00507"/>
</dbReference>
<proteinExistence type="inferred from homology"/>
<dbReference type="Gene3D" id="3.40.50.1100">
    <property type="match status" value="2"/>
</dbReference>
<dbReference type="GO" id="GO:0009097">
    <property type="term" value="P:isoleucine biosynthetic process"/>
    <property type="evidence" value="ECO:0007669"/>
    <property type="project" value="TreeGrafter"/>
</dbReference>
<evidence type="ECO:0000256" key="5">
    <source>
        <dbReference type="ARBA" id="ARBA00011447"/>
    </source>
</evidence>
<comment type="similarity">
    <text evidence="4">Belongs to the serine/threonine dehydratase family.</text>
</comment>
<dbReference type="SUPFAM" id="SSF53686">
    <property type="entry name" value="Tryptophan synthase beta subunit-like PLP-dependent enzymes"/>
    <property type="match status" value="1"/>
</dbReference>
<accession>L0KAQ5</accession>
<evidence type="ECO:0000256" key="10">
    <source>
        <dbReference type="ARBA" id="ARBA00023239"/>
    </source>
</evidence>
<evidence type="ECO:0000256" key="8">
    <source>
        <dbReference type="ARBA" id="ARBA00022533"/>
    </source>
</evidence>
<dbReference type="InterPro" id="IPR005789">
    <property type="entry name" value="Thr_deHydtase_catblc"/>
</dbReference>
<dbReference type="HOGENOM" id="CLU_021152_4_1_9"/>
<comment type="cofactor">
    <cofactor evidence="2">
        <name>pyridoxal 5'-phosphate</name>
        <dbReference type="ChEBI" id="CHEBI:597326"/>
    </cofactor>
</comment>
<dbReference type="Proteomes" id="UP000010880">
    <property type="component" value="Chromosome"/>
</dbReference>
<dbReference type="Gene3D" id="3.30.70.260">
    <property type="match status" value="1"/>
</dbReference>
<dbReference type="InterPro" id="IPR050147">
    <property type="entry name" value="Ser/Thr_Dehydratase"/>
</dbReference>
<dbReference type="GO" id="GO:0004794">
    <property type="term" value="F:threonine deaminase activity"/>
    <property type="evidence" value="ECO:0007669"/>
    <property type="project" value="UniProtKB-EC"/>
</dbReference>
<evidence type="ECO:0000256" key="1">
    <source>
        <dbReference type="ARBA" id="ARBA00001274"/>
    </source>
</evidence>
<dbReference type="PANTHER" id="PTHR48078:SF6">
    <property type="entry name" value="L-THREONINE DEHYDRATASE CATABOLIC TDCB"/>
    <property type="match status" value="1"/>
</dbReference>
<dbReference type="KEGG" id="hhl:Halha_2488"/>
<dbReference type="AlphaFoldDB" id="L0KAQ5"/>
<dbReference type="CDD" id="cd04886">
    <property type="entry name" value="ACT_ThrD-II-like"/>
    <property type="match status" value="1"/>
</dbReference>
<evidence type="ECO:0000256" key="3">
    <source>
        <dbReference type="ARBA" id="ARBA00004958"/>
    </source>
</evidence>
<dbReference type="InterPro" id="IPR000634">
    <property type="entry name" value="Ser/Thr_deHydtase_PyrdxlP-BS"/>
</dbReference>
<dbReference type="RefSeq" id="WP_015328076.1">
    <property type="nucleotide sequence ID" value="NC_019978.1"/>
</dbReference>
<dbReference type="PROSITE" id="PS51671">
    <property type="entry name" value="ACT"/>
    <property type="match status" value="1"/>
</dbReference>
<evidence type="ECO:0000256" key="6">
    <source>
        <dbReference type="ARBA" id="ARBA00012096"/>
    </source>
</evidence>
<evidence type="ECO:0000259" key="13">
    <source>
        <dbReference type="PROSITE" id="PS51671"/>
    </source>
</evidence>
<dbReference type="STRING" id="748449.Halha_2488"/>
<keyword evidence="15" id="KW-1185">Reference proteome</keyword>
<keyword evidence="10" id="KW-0456">Lyase</keyword>
<evidence type="ECO:0000256" key="12">
    <source>
        <dbReference type="ARBA" id="ARBA00031427"/>
    </source>
</evidence>
<reference evidence="15" key="1">
    <citation type="submission" date="2012-02" db="EMBL/GenBank/DDBJ databases">
        <title>The complete genome of Halobacteroides halobius DSM 5150.</title>
        <authorList>
            <person name="Lucas S."/>
            <person name="Copeland A."/>
            <person name="Lapidus A."/>
            <person name="Glavina del Rio T."/>
            <person name="Dalin E."/>
            <person name="Tice H."/>
            <person name="Bruce D."/>
            <person name="Goodwin L."/>
            <person name="Pitluck S."/>
            <person name="Peters L."/>
            <person name="Mikhailova N."/>
            <person name="Gu W."/>
            <person name="Kyrpides N."/>
            <person name="Mavromatis K."/>
            <person name="Ivanova N."/>
            <person name="Brettin T."/>
            <person name="Detter J.C."/>
            <person name="Han C."/>
            <person name="Larimer F."/>
            <person name="Land M."/>
            <person name="Hauser L."/>
            <person name="Markowitz V."/>
            <person name="Cheng J.-F."/>
            <person name="Hugenholtz P."/>
            <person name="Woyke T."/>
            <person name="Wu D."/>
            <person name="Tindall B."/>
            <person name="Pomrenke H."/>
            <person name="Brambilla E."/>
            <person name="Klenk H.-P."/>
            <person name="Eisen J.A."/>
        </authorList>
    </citation>
    <scope>NUCLEOTIDE SEQUENCE [LARGE SCALE GENOMIC DNA]</scope>
    <source>
        <strain evidence="15">ATCC 35273 / DSM 5150 / MD-1</strain>
    </source>
</reference>
<evidence type="ECO:0000313" key="14">
    <source>
        <dbReference type="EMBL" id="AGB42362.1"/>
    </source>
</evidence>
<evidence type="ECO:0000313" key="15">
    <source>
        <dbReference type="Proteomes" id="UP000010880"/>
    </source>
</evidence>
<evidence type="ECO:0000256" key="4">
    <source>
        <dbReference type="ARBA" id="ARBA00010869"/>
    </source>
</evidence>
<sequence>MLVDLAKIKEAAQDLEGVIHKTDLTYSKTFSKLSNNQIYLKTENLQKTGSFKIRGAYNKITNLTKEEQEKGVIASSAGNHAQGVALGARKEGIQATIVMPENAPIAKVTATENYGAEVILHGNVFDDAYDKAMELKVERGMTFLHPFNDPDVIAGQGTIGLEIISELKDVDIILAPVGGGGLISGIAIAAKTLKPSLQVIGVESDHAASMKYSLEQGEIKSLEKANTIADGIAVKKPGNLTYQVCQEYVDRFVTVSDEEISNAILMLLERAKLTVEGAGATTLAAVLNNKLGVKDKKIATVLSGGNIDMNMISRIIERGLTRAGRKVRFKTVLKDQPGNLQQLLNQIAKLKANVISVTHNHHQVGIPIDRAEVELELETRNQKHAQKIYQSLEDKGYQLLTNI</sequence>
<gene>
    <name evidence="14" type="ordered locus">Halha_2488</name>
</gene>
<dbReference type="GO" id="GO:0070689">
    <property type="term" value="P:L-threonine catabolic process to propionate"/>
    <property type="evidence" value="ECO:0007669"/>
    <property type="project" value="UniProtKB-UniPathway"/>
</dbReference>
<protein>
    <recommendedName>
        <fullName evidence="7">L-threonine dehydratase catabolic TdcB</fullName>
        <ecNumber evidence="6">4.3.1.19</ecNumber>
    </recommendedName>
    <alternativeName>
        <fullName evidence="12">Threonine deaminase</fullName>
    </alternativeName>
</protein>
<evidence type="ECO:0000256" key="7">
    <source>
        <dbReference type="ARBA" id="ARBA00022248"/>
    </source>
</evidence>
<dbReference type="CDD" id="cd01562">
    <property type="entry name" value="Thr-dehyd"/>
    <property type="match status" value="1"/>
</dbReference>
<dbReference type="InterPro" id="IPR001926">
    <property type="entry name" value="TrpB-like_PALP"/>
</dbReference>
<dbReference type="PATRIC" id="fig|748449.3.peg.2410"/>
<dbReference type="PROSITE" id="PS00165">
    <property type="entry name" value="DEHYDRATASE_SER_THR"/>
    <property type="match status" value="1"/>
</dbReference>
<dbReference type="InterPro" id="IPR002912">
    <property type="entry name" value="ACT_dom"/>
</dbReference>
<keyword evidence="9" id="KW-0663">Pyridoxal phosphate</keyword>
<dbReference type="Pfam" id="PF00291">
    <property type="entry name" value="PALP"/>
    <property type="match status" value="1"/>
</dbReference>
<comment type="pathway">
    <text evidence="3">Amino-acid degradation; L-threonine degradation via propanoate pathway; propanoate from L-threonine: step 1/4.</text>
</comment>
<dbReference type="eggNOG" id="COG1171">
    <property type="taxonomic scope" value="Bacteria"/>
</dbReference>
<comment type="subunit">
    <text evidence="5">In the native structure, TdcB is in a dimeric form, whereas in the TdcB-AMP complex, it exists in a tetrameric form (dimer of dimers).</text>
</comment>
<dbReference type="EC" id="4.3.1.19" evidence="6"/>
<dbReference type="GO" id="GO:0003941">
    <property type="term" value="F:L-serine ammonia-lyase activity"/>
    <property type="evidence" value="ECO:0007669"/>
    <property type="project" value="TreeGrafter"/>
</dbReference>
<evidence type="ECO:0000256" key="2">
    <source>
        <dbReference type="ARBA" id="ARBA00001933"/>
    </source>
</evidence>
<dbReference type="NCBIfam" id="TIGR01127">
    <property type="entry name" value="ilvA_1Cterm"/>
    <property type="match status" value="1"/>
</dbReference>
<dbReference type="PANTHER" id="PTHR48078">
    <property type="entry name" value="THREONINE DEHYDRATASE, MITOCHONDRIAL-RELATED"/>
    <property type="match status" value="1"/>
</dbReference>
<dbReference type="EMBL" id="CP003359">
    <property type="protein sequence ID" value="AGB42362.1"/>
    <property type="molecule type" value="Genomic_DNA"/>
</dbReference>